<dbReference type="GeneID" id="111084076"/>
<protein>
    <submittedName>
        <fullName evidence="3">Stress protein DDR48-like</fullName>
    </submittedName>
</protein>
<feature type="region of interest" description="Disordered" evidence="1">
    <location>
        <begin position="122"/>
        <end position="168"/>
    </location>
</feature>
<sequence>MCRQNSHPNLTDISFLDSLCSDNGTLTKMMWRCVYDEMVQKFPGVGSYIKDPAQESLNPSEIDLLHLLRSYLGYGSFFRGFHSSRVYSRTGGTPPRALASRHKEHVDFYTDGRRIMPFSKRTADSSLSKLEHTGHSKRSLTDDVPRGSGIKIHELKPRSSESGFGNGQLPYTTDGLNYKYDSYRPHGYGGYSYGSKQSNNSYHSYWPNGSSYGSQPDSDIYRPYGSSHEGQQSSDHIYGSSSSSYGNPHSSESYRPYGSGGTSYGSPRSSDSYRPYGSEGTSYGSPQSSDTYRPYGSEGTSYGSPKSSDTYRPYGSEGTSYGSQKSSGSYRSNGSRDPSHGGISSSNSYGSGNSGHDDQNFSVNNRPHGSSVENQKKQTSGIHYRADRPFGSSGGSDLQGSADNYQGGGVHFSSNSHFTEGGRQYDYDRSSYPGRRHGENSYAKQWLGFNRFDRPQNGRNYHGNQQRVFADMEFNQFNLPDVLYHCLRNIMPSQKVKH</sequence>
<feature type="region of interest" description="Disordered" evidence="1">
    <location>
        <begin position="214"/>
        <end position="424"/>
    </location>
</feature>
<feature type="compositionally biased region" description="Low complexity" evidence="1">
    <location>
        <begin position="340"/>
        <end position="351"/>
    </location>
</feature>
<feature type="compositionally biased region" description="Polar residues" evidence="1">
    <location>
        <begin position="360"/>
        <end position="381"/>
    </location>
</feature>
<feature type="compositionally biased region" description="Polar residues" evidence="1">
    <location>
        <begin position="395"/>
        <end position="404"/>
    </location>
</feature>
<feature type="compositionally biased region" description="Basic and acidic residues" evidence="1">
    <location>
        <begin position="129"/>
        <end position="159"/>
    </location>
</feature>
<feature type="compositionally biased region" description="Polar residues" evidence="1">
    <location>
        <begin position="317"/>
        <end position="336"/>
    </location>
</feature>
<dbReference type="RefSeq" id="XP_022236575.1">
    <property type="nucleotide sequence ID" value="XM_022380867.1"/>
</dbReference>
<evidence type="ECO:0000313" key="3">
    <source>
        <dbReference type="RefSeq" id="XP_022236575.1"/>
    </source>
</evidence>
<gene>
    <name evidence="3" type="primary">LOC111084076</name>
</gene>
<proteinExistence type="predicted"/>
<accession>A0ABM1RYX0</accession>
<name>A0ABM1RYX0_LIMPO</name>
<feature type="compositionally biased region" description="Polar residues" evidence="1">
    <location>
        <begin position="279"/>
        <end position="291"/>
    </location>
</feature>
<feature type="compositionally biased region" description="Low complexity" evidence="1">
    <location>
        <begin position="233"/>
        <end position="257"/>
    </location>
</feature>
<keyword evidence="2" id="KW-1185">Reference proteome</keyword>
<dbReference type="Proteomes" id="UP000694941">
    <property type="component" value="Unplaced"/>
</dbReference>
<evidence type="ECO:0000256" key="1">
    <source>
        <dbReference type="SAM" id="MobiDB-lite"/>
    </source>
</evidence>
<organism evidence="2 3">
    <name type="scientific">Limulus polyphemus</name>
    <name type="common">Atlantic horseshoe crab</name>
    <dbReference type="NCBI Taxonomy" id="6850"/>
    <lineage>
        <taxon>Eukaryota</taxon>
        <taxon>Metazoa</taxon>
        <taxon>Ecdysozoa</taxon>
        <taxon>Arthropoda</taxon>
        <taxon>Chelicerata</taxon>
        <taxon>Merostomata</taxon>
        <taxon>Xiphosura</taxon>
        <taxon>Limulidae</taxon>
        <taxon>Limulus</taxon>
    </lineage>
</organism>
<evidence type="ECO:0000313" key="2">
    <source>
        <dbReference type="Proteomes" id="UP000694941"/>
    </source>
</evidence>
<feature type="compositionally biased region" description="Polar residues" evidence="1">
    <location>
        <begin position="298"/>
        <end position="310"/>
    </location>
</feature>
<reference evidence="3" key="1">
    <citation type="submission" date="2025-08" db="UniProtKB">
        <authorList>
            <consortium name="RefSeq"/>
        </authorList>
    </citation>
    <scope>IDENTIFICATION</scope>
    <source>
        <tissue evidence="3">Muscle</tissue>
    </source>
</reference>